<feature type="transmembrane region" description="Helical" evidence="1">
    <location>
        <begin position="51"/>
        <end position="72"/>
    </location>
</feature>
<name>A0A1X7AU41_9GAMM</name>
<dbReference type="Proteomes" id="UP000196573">
    <property type="component" value="Unassembled WGS sequence"/>
</dbReference>
<organism evidence="2 3">
    <name type="scientific">Parendozoicomonas haliclonae</name>
    <dbReference type="NCBI Taxonomy" id="1960125"/>
    <lineage>
        <taxon>Bacteria</taxon>
        <taxon>Pseudomonadati</taxon>
        <taxon>Pseudomonadota</taxon>
        <taxon>Gammaproteobacteria</taxon>
        <taxon>Oceanospirillales</taxon>
        <taxon>Endozoicomonadaceae</taxon>
        <taxon>Parendozoicomonas</taxon>
    </lineage>
</organism>
<keyword evidence="3" id="KW-1185">Reference proteome</keyword>
<keyword evidence="1" id="KW-0812">Transmembrane</keyword>
<keyword evidence="1" id="KW-0472">Membrane</keyword>
<sequence>MKYLKLLKGFAWLSLIPSISWAWGGNARVECPEELASGCERIIHNMSGGNSWIFLLEIVAFILLALYIVHYVHENWFK</sequence>
<evidence type="ECO:0000256" key="1">
    <source>
        <dbReference type="SAM" id="Phobius"/>
    </source>
</evidence>
<dbReference type="EMBL" id="FWPT01000021">
    <property type="protein sequence ID" value="SMA50937.1"/>
    <property type="molecule type" value="Genomic_DNA"/>
</dbReference>
<accession>A0A1X7AU41</accession>
<evidence type="ECO:0000313" key="3">
    <source>
        <dbReference type="Proteomes" id="UP000196573"/>
    </source>
</evidence>
<protein>
    <submittedName>
        <fullName evidence="2">Uncharacterized protein</fullName>
    </submittedName>
</protein>
<gene>
    <name evidence="2" type="ORF">EHSB41UT_04755</name>
</gene>
<dbReference type="RefSeq" id="WP_087113380.1">
    <property type="nucleotide sequence ID" value="NZ_CBCSCN010000022.1"/>
</dbReference>
<reference evidence="2 3" key="1">
    <citation type="submission" date="2017-03" db="EMBL/GenBank/DDBJ databases">
        <authorList>
            <person name="Afonso C.L."/>
            <person name="Miller P.J."/>
            <person name="Scott M.A."/>
            <person name="Spackman E."/>
            <person name="Goraichik I."/>
            <person name="Dimitrov K.M."/>
            <person name="Suarez D.L."/>
            <person name="Swayne D.E."/>
        </authorList>
    </citation>
    <scope>NUCLEOTIDE SEQUENCE [LARGE SCALE GENOMIC DNA]</scope>
    <source>
        <strain evidence="2">SB41UT1</strain>
    </source>
</reference>
<keyword evidence="1" id="KW-1133">Transmembrane helix</keyword>
<evidence type="ECO:0000313" key="2">
    <source>
        <dbReference type="EMBL" id="SMA50937.1"/>
    </source>
</evidence>
<dbReference type="AlphaFoldDB" id="A0A1X7AU41"/>
<proteinExistence type="predicted"/>